<evidence type="ECO:0000259" key="3">
    <source>
        <dbReference type="Pfam" id="PF14257"/>
    </source>
</evidence>
<evidence type="ECO:0000256" key="1">
    <source>
        <dbReference type="SAM" id="MobiDB-lite"/>
    </source>
</evidence>
<dbReference type="InterPro" id="IPR025645">
    <property type="entry name" value="DUF4349"/>
</dbReference>
<proteinExistence type="predicted"/>
<feature type="domain" description="DUF4349" evidence="3">
    <location>
        <begin position="148"/>
        <end position="355"/>
    </location>
</feature>
<feature type="region of interest" description="Disordered" evidence="1">
    <location>
        <begin position="1"/>
        <end position="25"/>
    </location>
</feature>
<protein>
    <submittedName>
        <fullName evidence="4">DUF4349 domain-containing protein</fullName>
    </submittedName>
</protein>
<dbReference type="EMBL" id="PPXD01000026">
    <property type="protein sequence ID" value="POH62715.1"/>
    <property type="molecule type" value="Genomic_DNA"/>
</dbReference>
<gene>
    <name evidence="4" type="ORF">C3B61_17975</name>
</gene>
<reference evidence="4 5" key="1">
    <citation type="submission" date="2018-01" db="EMBL/GenBank/DDBJ databases">
        <title>Cryobacterium sp. nov., from glaciers in China.</title>
        <authorList>
            <person name="Liu Q."/>
            <person name="Xin Y.-H."/>
        </authorList>
    </citation>
    <scope>NUCLEOTIDE SEQUENCE [LARGE SCALE GENOMIC DNA]</scope>
    <source>
        <strain evidence="4 5">TMN-42</strain>
    </source>
</reference>
<keyword evidence="5" id="KW-1185">Reference proteome</keyword>
<evidence type="ECO:0000313" key="4">
    <source>
        <dbReference type="EMBL" id="POH62715.1"/>
    </source>
</evidence>
<keyword evidence="2" id="KW-1133">Transmembrane helix</keyword>
<evidence type="ECO:0000313" key="5">
    <source>
        <dbReference type="Proteomes" id="UP000237340"/>
    </source>
</evidence>
<feature type="transmembrane region" description="Helical" evidence="2">
    <location>
        <begin position="334"/>
        <end position="359"/>
    </location>
</feature>
<sequence length="369" mass="38938">MVPPRARTEQSFRTTAPQKPAPLRAYDAAQGRDSIVIRLPETIQIADTARPYSWPMSNSTETQGVAQGVQARRPRRLRTWVGVTGGLAIIGLFLAGCTSLGSQSASDSGYRSESMDSGTVPGQLPAPGEIVAGDVAEDAAGEATTADRSVITTGSVSLTVADPIRSAENAAMIVEEAGGRVDSRTETPETENQSASANLSLRIPVGDLDRTLDALRALGTVNYVSLNSSDVTQQSQDLDARITALRTSVDRLLALMSQATTTTDLIAIESELSSRQAELEGMQSQRDYLTDQIEYSTIGLELYSTGTVAPGAPDNFWTGVVAGWNTLVTALGALLVGVGFALPWLAILAVAGGIVFLIVRLATRKEKAT</sequence>
<name>A0A2S3ZAX0_9MICO</name>
<accession>A0A2S3ZAX0</accession>
<dbReference type="AlphaFoldDB" id="A0A2S3ZAX0"/>
<dbReference type="Pfam" id="PF14257">
    <property type="entry name" value="DUF4349"/>
    <property type="match status" value="1"/>
</dbReference>
<keyword evidence="2" id="KW-0472">Membrane</keyword>
<feature type="transmembrane region" description="Helical" evidence="2">
    <location>
        <begin position="80"/>
        <end position="101"/>
    </location>
</feature>
<organism evidence="4 5">
    <name type="scientific">Cryobacterium zongtaii</name>
    <dbReference type="NCBI Taxonomy" id="1259217"/>
    <lineage>
        <taxon>Bacteria</taxon>
        <taxon>Bacillati</taxon>
        <taxon>Actinomycetota</taxon>
        <taxon>Actinomycetes</taxon>
        <taxon>Micrococcales</taxon>
        <taxon>Microbacteriaceae</taxon>
        <taxon>Cryobacterium</taxon>
    </lineage>
</organism>
<dbReference type="Proteomes" id="UP000237340">
    <property type="component" value="Unassembled WGS sequence"/>
</dbReference>
<evidence type="ECO:0000256" key="2">
    <source>
        <dbReference type="SAM" id="Phobius"/>
    </source>
</evidence>
<comment type="caution">
    <text evidence="4">The sequence shown here is derived from an EMBL/GenBank/DDBJ whole genome shotgun (WGS) entry which is preliminary data.</text>
</comment>
<feature type="compositionally biased region" description="Basic and acidic residues" evidence="1">
    <location>
        <begin position="1"/>
        <end position="10"/>
    </location>
</feature>
<keyword evidence="2" id="KW-0812">Transmembrane</keyword>